<protein>
    <submittedName>
        <fullName evidence="1">Uncharacterized protein</fullName>
    </submittedName>
</protein>
<reference evidence="1" key="1">
    <citation type="journal article" date="2014" name="Genome Biol. Evol.">
        <title>Pangenome evidence for extensive interdomain horizontal transfer affecting lineage core and shell genes in uncultured planktonic thaumarchaeota and euryarchaeota.</title>
        <authorList>
            <person name="Deschamps P."/>
            <person name="Zivanovic Y."/>
            <person name="Moreira D."/>
            <person name="Rodriguez-Valera F."/>
            <person name="Lopez-Garcia P."/>
        </authorList>
    </citation>
    <scope>NUCLEOTIDE SEQUENCE</scope>
</reference>
<organism evidence="1">
    <name type="scientific">uncultured marine thaumarchaeote KM3_13_H10</name>
    <dbReference type="NCBI Taxonomy" id="1456008"/>
    <lineage>
        <taxon>Archaea</taxon>
        <taxon>Nitrososphaerota</taxon>
        <taxon>environmental samples</taxon>
    </lineage>
</organism>
<evidence type="ECO:0000313" key="1">
    <source>
        <dbReference type="EMBL" id="AIF00989.1"/>
    </source>
</evidence>
<dbReference type="AlphaFoldDB" id="A0A075GBJ8"/>
<dbReference type="EMBL" id="KF900608">
    <property type="protein sequence ID" value="AIF00989.1"/>
    <property type="molecule type" value="Genomic_DNA"/>
</dbReference>
<name>A0A075GBJ8_9ARCH</name>
<sequence length="42" mass="4956">MKKSSQQQMFDLLLHKGFKNFIGVPDSTMKHFISQGLKKRKF</sequence>
<accession>A0A075GBJ8</accession>
<proteinExistence type="predicted"/>